<feature type="signal peptide" evidence="8">
    <location>
        <begin position="1"/>
        <end position="27"/>
    </location>
</feature>
<dbReference type="InterPro" id="IPR036055">
    <property type="entry name" value="LDL_receptor-like_sf"/>
</dbReference>
<evidence type="ECO:0000256" key="4">
    <source>
        <dbReference type="ARBA" id="ARBA00022837"/>
    </source>
</evidence>
<dbReference type="PANTHER" id="PTHR12630">
    <property type="entry name" value="N-LINKED OLIGOSACCHARIDE PROCESSING"/>
    <property type="match status" value="1"/>
</dbReference>
<dbReference type="InterPro" id="IPR018247">
    <property type="entry name" value="EF_Hand_1_Ca_BS"/>
</dbReference>
<dbReference type="PROSITE" id="PS50222">
    <property type="entry name" value="EF_HAND_2"/>
    <property type="match status" value="1"/>
</dbReference>
<keyword evidence="4" id="KW-0106">Calcium</keyword>
<feature type="compositionally biased region" description="Acidic residues" evidence="7">
    <location>
        <begin position="323"/>
        <end position="357"/>
    </location>
</feature>
<dbReference type="InterPro" id="IPR044865">
    <property type="entry name" value="MRH_dom"/>
</dbReference>
<dbReference type="RefSeq" id="XP_017786644.1">
    <property type="nucleotide sequence ID" value="XM_017931155.1"/>
</dbReference>
<evidence type="ECO:0000256" key="3">
    <source>
        <dbReference type="ARBA" id="ARBA00022824"/>
    </source>
</evidence>
<keyword evidence="3" id="KW-0256">Endoplasmic reticulum</keyword>
<dbReference type="SUPFAM" id="SSF57424">
    <property type="entry name" value="LDL receptor-like module"/>
    <property type="match status" value="1"/>
</dbReference>
<feature type="region of interest" description="Disordered" evidence="7">
    <location>
        <begin position="320"/>
        <end position="367"/>
    </location>
</feature>
<dbReference type="InterPro" id="IPR039794">
    <property type="entry name" value="Gtb1-like"/>
</dbReference>
<dbReference type="SUPFAM" id="SSF47473">
    <property type="entry name" value="EF-hand"/>
    <property type="match status" value="1"/>
</dbReference>
<keyword evidence="6" id="KW-0175">Coiled coil</keyword>
<dbReference type="PANTHER" id="PTHR12630:SF1">
    <property type="entry name" value="GLUCOSIDASE 2 SUBUNIT BETA"/>
    <property type="match status" value="1"/>
</dbReference>
<evidence type="ECO:0000256" key="6">
    <source>
        <dbReference type="SAM" id="Coils"/>
    </source>
</evidence>
<dbReference type="InterPro" id="IPR036607">
    <property type="entry name" value="PRKCSH"/>
</dbReference>
<accession>A0ABM1NIJ4</accession>
<evidence type="ECO:0000256" key="5">
    <source>
        <dbReference type="ARBA" id="ARBA00023157"/>
    </source>
</evidence>
<feature type="domain" description="MRH" evidence="10">
    <location>
        <begin position="419"/>
        <end position="517"/>
    </location>
</feature>
<evidence type="ECO:0000256" key="2">
    <source>
        <dbReference type="ARBA" id="ARBA00022729"/>
    </source>
</evidence>
<dbReference type="InterPro" id="IPR009011">
    <property type="entry name" value="Man6P_isomerase_rcpt-bd_dom_sf"/>
</dbReference>
<keyword evidence="2 8" id="KW-0732">Signal</keyword>
<organism evidence="11 12">
    <name type="scientific">Nicrophorus vespilloides</name>
    <name type="common">Boreal carrion beetle</name>
    <dbReference type="NCBI Taxonomy" id="110193"/>
    <lineage>
        <taxon>Eukaryota</taxon>
        <taxon>Metazoa</taxon>
        <taxon>Ecdysozoa</taxon>
        <taxon>Arthropoda</taxon>
        <taxon>Hexapoda</taxon>
        <taxon>Insecta</taxon>
        <taxon>Pterygota</taxon>
        <taxon>Neoptera</taxon>
        <taxon>Endopterygota</taxon>
        <taxon>Coleoptera</taxon>
        <taxon>Polyphaga</taxon>
        <taxon>Staphyliniformia</taxon>
        <taxon>Silphidae</taxon>
        <taxon>Nicrophorinae</taxon>
        <taxon>Nicrophorus</taxon>
    </lineage>
</organism>
<evidence type="ECO:0000256" key="7">
    <source>
        <dbReference type="SAM" id="MobiDB-lite"/>
    </source>
</evidence>
<dbReference type="Gene3D" id="2.70.130.10">
    <property type="entry name" value="Mannose-6-phosphate receptor binding domain"/>
    <property type="match status" value="1"/>
</dbReference>
<name>A0ABM1NIJ4_NICVS</name>
<sequence>MMPSIPKLPAKSYVLCILLIVVCEISTSEVPRPRGVPLSHNPLYNPAKDFVCLDNSLSIPFSQVNDDYCDCPDASDEPGTSACIHGTFFCMNVGHTSTYISSSRVNDGICDCCDGTDEYVKGKCANNCQELGQSAMKEAARQSELLKAGKQIRASMCEMGIKLKAEKKDKLVIFAAQKIEAEKIMREKEQIKKNIEELESAALEQYRQIEEENKRIKQEEENKKNRQEAEDTFVRFDSNKDGIVEVSELQSLHTFDRDRNGEVTVEEAKYFLNSKDSMSLEDFVVEAWPAMKPFLMLDEGLYKPPQPAGVGEVEEVPINGEEPTTEAEFEEAADEEGVNEEEDEEDEEHPEEEEEHEETNPEVTYDEETQNLIEKATAARSEFTEADQSVRDIQSEITKIEEYLNKDFGPDEAFAPLEGECFDYMDYEYIYRLCPFDKATQQQKSGSSDTRLGSWSKWSNQNYDAMLYDRGQSCWNGPQRSTTVAISCGSENKLTSVSEPNRCEYHFTFETPAACYKATTEGIKDIHDEL</sequence>
<evidence type="ECO:0000256" key="8">
    <source>
        <dbReference type="SAM" id="SignalP"/>
    </source>
</evidence>
<evidence type="ECO:0000256" key="1">
    <source>
        <dbReference type="ARBA" id="ARBA00022387"/>
    </source>
</evidence>
<proteinExistence type="predicted"/>
<dbReference type="GeneID" id="108569566"/>
<dbReference type="Gene3D" id="1.10.238.10">
    <property type="entry name" value="EF-hand"/>
    <property type="match status" value="1"/>
</dbReference>
<dbReference type="Pfam" id="PF12999">
    <property type="entry name" value="PRKCSH-like"/>
    <property type="match status" value="1"/>
</dbReference>
<feature type="coiled-coil region" evidence="6">
    <location>
        <begin position="174"/>
        <end position="230"/>
    </location>
</feature>
<evidence type="ECO:0000259" key="9">
    <source>
        <dbReference type="PROSITE" id="PS50222"/>
    </source>
</evidence>
<evidence type="ECO:0000313" key="12">
    <source>
        <dbReference type="RefSeq" id="XP_017786644.1"/>
    </source>
</evidence>
<dbReference type="PROSITE" id="PS51914">
    <property type="entry name" value="MRH"/>
    <property type="match status" value="1"/>
</dbReference>
<dbReference type="SUPFAM" id="SSF50911">
    <property type="entry name" value="Mannose 6-phosphate receptor domain"/>
    <property type="match status" value="1"/>
</dbReference>
<reference evidence="12" key="1">
    <citation type="submission" date="2025-08" db="UniProtKB">
        <authorList>
            <consortium name="RefSeq"/>
        </authorList>
    </citation>
    <scope>IDENTIFICATION</scope>
    <source>
        <tissue evidence="12">Whole Larva</tissue>
    </source>
</reference>
<evidence type="ECO:0000259" key="10">
    <source>
        <dbReference type="PROSITE" id="PS51914"/>
    </source>
</evidence>
<dbReference type="Proteomes" id="UP000695000">
    <property type="component" value="Unplaced"/>
</dbReference>
<protein>
    <recommendedName>
        <fullName evidence="1">Glucosidase 2 subunit beta</fullName>
    </recommendedName>
</protein>
<evidence type="ECO:0000313" key="11">
    <source>
        <dbReference type="Proteomes" id="UP000695000"/>
    </source>
</evidence>
<dbReference type="PROSITE" id="PS00018">
    <property type="entry name" value="EF_HAND_1"/>
    <property type="match status" value="1"/>
</dbReference>
<keyword evidence="5" id="KW-1015">Disulfide bond</keyword>
<dbReference type="InterPro" id="IPR002048">
    <property type="entry name" value="EF_hand_dom"/>
</dbReference>
<keyword evidence="11" id="KW-1185">Reference proteome</keyword>
<gene>
    <name evidence="12" type="primary">LOC108569566</name>
</gene>
<dbReference type="Pfam" id="PF13202">
    <property type="entry name" value="EF-hand_5"/>
    <property type="match status" value="1"/>
</dbReference>
<feature type="domain" description="EF-hand" evidence="9">
    <location>
        <begin position="224"/>
        <end position="259"/>
    </location>
</feature>
<dbReference type="InterPro" id="IPR011992">
    <property type="entry name" value="EF-hand-dom_pair"/>
</dbReference>
<dbReference type="InterPro" id="IPR028146">
    <property type="entry name" value="PRKCSH_N"/>
</dbReference>
<feature type="chain" id="PRO_5045984739" description="Glucosidase 2 subunit beta" evidence="8">
    <location>
        <begin position="28"/>
        <end position="530"/>
    </location>
</feature>
<dbReference type="Pfam" id="PF13015">
    <property type="entry name" value="PRKCSH_1"/>
    <property type="match status" value="1"/>
</dbReference>